<sequence>MHLTIINGILVSPFWISHRGKSITLESMIIDTGSAHTWVNLDVVEDVLDVSPEEGDHIITAFGIGGRDIANRKKVEQIQFENFTAVEFQVDFGRMDADIDGLIGLDLLITGSFVINLARMEVYQER</sequence>
<keyword evidence="2" id="KW-1185">Reference proteome</keyword>
<reference evidence="2" key="1">
    <citation type="journal article" date="2019" name="Int. J. Syst. Evol. Microbiol.">
        <title>The Global Catalogue of Microorganisms (GCM) 10K type strain sequencing project: providing services to taxonomists for standard genome sequencing and annotation.</title>
        <authorList>
            <consortium name="The Broad Institute Genomics Platform"/>
            <consortium name="The Broad Institute Genome Sequencing Center for Infectious Disease"/>
            <person name="Wu L."/>
            <person name="Ma J."/>
        </authorList>
    </citation>
    <scope>NUCLEOTIDE SEQUENCE [LARGE SCALE GENOMIC DNA]</scope>
    <source>
        <strain evidence="2">CGMCC 1.12286</strain>
    </source>
</reference>
<name>A0ABW4JBP0_9BACL</name>
<dbReference type="Gene3D" id="2.40.70.10">
    <property type="entry name" value="Acid Proteases"/>
    <property type="match status" value="1"/>
</dbReference>
<protein>
    <submittedName>
        <fullName evidence="1">Retropepsin-like aspartic protease</fullName>
        <ecNumber evidence="1">3.4.23.-</ecNumber>
    </submittedName>
</protein>
<evidence type="ECO:0000313" key="1">
    <source>
        <dbReference type="EMBL" id="MFD1673365.1"/>
    </source>
</evidence>
<organism evidence="1 2">
    <name type="scientific">Alicyclobacillus fodiniaquatilis</name>
    <dbReference type="NCBI Taxonomy" id="1661150"/>
    <lineage>
        <taxon>Bacteria</taxon>
        <taxon>Bacillati</taxon>
        <taxon>Bacillota</taxon>
        <taxon>Bacilli</taxon>
        <taxon>Bacillales</taxon>
        <taxon>Alicyclobacillaceae</taxon>
        <taxon>Alicyclobacillus</taxon>
    </lineage>
</organism>
<evidence type="ECO:0000313" key="2">
    <source>
        <dbReference type="Proteomes" id="UP001597079"/>
    </source>
</evidence>
<dbReference type="Proteomes" id="UP001597079">
    <property type="component" value="Unassembled WGS sequence"/>
</dbReference>
<proteinExistence type="predicted"/>
<dbReference type="InterPro" id="IPR021109">
    <property type="entry name" value="Peptidase_aspartic_dom_sf"/>
</dbReference>
<keyword evidence="1" id="KW-0378">Hydrolase</keyword>
<dbReference type="SUPFAM" id="SSF50630">
    <property type="entry name" value="Acid proteases"/>
    <property type="match status" value="1"/>
</dbReference>
<dbReference type="GO" id="GO:0016787">
    <property type="term" value="F:hydrolase activity"/>
    <property type="evidence" value="ECO:0007669"/>
    <property type="project" value="UniProtKB-KW"/>
</dbReference>
<comment type="caution">
    <text evidence="1">The sequence shown here is derived from an EMBL/GenBank/DDBJ whole genome shotgun (WGS) entry which is preliminary data.</text>
</comment>
<dbReference type="Pfam" id="PF13650">
    <property type="entry name" value="Asp_protease_2"/>
    <property type="match status" value="1"/>
</dbReference>
<dbReference type="EC" id="3.4.23.-" evidence="1"/>
<dbReference type="RefSeq" id="WP_377940742.1">
    <property type="nucleotide sequence ID" value="NZ_JBHUCX010000004.1"/>
</dbReference>
<dbReference type="EMBL" id="JBHUCX010000004">
    <property type="protein sequence ID" value="MFD1673365.1"/>
    <property type="molecule type" value="Genomic_DNA"/>
</dbReference>
<gene>
    <name evidence="1" type="ORF">ACFSB2_01330</name>
</gene>
<accession>A0ABW4JBP0</accession>